<dbReference type="Proteomes" id="UP001157502">
    <property type="component" value="Chromosome 30"/>
</dbReference>
<organism evidence="1 2">
    <name type="scientific">Dallia pectoralis</name>
    <name type="common">Alaska blackfish</name>
    <dbReference type="NCBI Taxonomy" id="75939"/>
    <lineage>
        <taxon>Eukaryota</taxon>
        <taxon>Metazoa</taxon>
        <taxon>Chordata</taxon>
        <taxon>Craniata</taxon>
        <taxon>Vertebrata</taxon>
        <taxon>Euteleostomi</taxon>
        <taxon>Actinopterygii</taxon>
        <taxon>Neopterygii</taxon>
        <taxon>Teleostei</taxon>
        <taxon>Protacanthopterygii</taxon>
        <taxon>Esociformes</taxon>
        <taxon>Umbridae</taxon>
        <taxon>Dallia</taxon>
    </lineage>
</organism>
<comment type="caution">
    <text evidence="1">The sequence shown here is derived from an EMBL/GenBank/DDBJ whole genome shotgun (WGS) entry which is preliminary data.</text>
</comment>
<evidence type="ECO:0000313" key="1">
    <source>
        <dbReference type="EMBL" id="KAJ7989061.1"/>
    </source>
</evidence>
<keyword evidence="2" id="KW-1185">Reference proteome</keyword>
<dbReference type="EMBL" id="CM055757">
    <property type="protein sequence ID" value="KAJ7989061.1"/>
    <property type="molecule type" value="Genomic_DNA"/>
</dbReference>
<reference evidence="1" key="1">
    <citation type="submission" date="2021-05" db="EMBL/GenBank/DDBJ databases">
        <authorList>
            <person name="Pan Q."/>
            <person name="Jouanno E."/>
            <person name="Zahm M."/>
            <person name="Klopp C."/>
            <person name="Cabau C."/>
            <person name="Louis A."/>
            <person name="Berthelot C."/>
            <person name="Parey E."/>
            <person name="Roest Crollius H."/>
            <person name="Montfort J."/>
            <person name="Robinson-Rechavi M."/>
            <person name="Bouchez O."/>
            <person name="Lampietro C."/>
            <person name="Lopez Roques C."/>
            <person name="Donnadieu C."/>
            <person name="Postlethwait J."/>
            <person name="Bobe J."/>
            <person name="Dillon D."/>
            <person name="Chandos A."/>
            <person name="von Hippel F."/>
            <person name="Guiguen Y."/>
        </authorList>
    </citation>
    <scope>NUCLEOTIDE SEQUENCE</scope>
    <source>
        <strain evidence="1">YG-Jan2019</strain>
    </source>
</reference>
<gene>
    <name evidence="1" type="ORF">DPEC_G00315640</name>
</gene>
<protein>
    <submittedName>
        <fullName evidence="1">Uncharacterized protein</fullName>
    </submittedName>
</protein>
<name>A0ACC2FCC1_DALPE</name>
<accession>A0ACC2FCC1</accession>
<evidence type="ECO:0000313" key="2">
    <source>
        <dbReference type="Proteomes" id="UP001157502"/>
    </source>
</evidence>
<proteinExistence type="predicted"/>
<sequence length="66" mass="7758">MVGHVNPTDPVTRLINKAIHRKKRSVVYLCLWTVTHLGNGKNLIVSEETVRRQKQNLQIIRRRSRE</sequence>